<feature type="region of interest" description="Disordered" evidence="1">
    <location>
        <begin position="80"/>
        <end position="179"/>
    </location>
</feature>
<protein>
    <submittedName>
        <fullName evidence="3">DUF1161 domain-containing protein</fullName>
    </submittedName>
</protein>
<dbReference type="InterPro" id="IPR010595">
    <property type="entry name" value="DUF1161"/>
</dbReference>
<gene>
    <name evidence="3" type="ORF">OQ287_04020</name>
</gene>
<feature type="chain" id="PRO_5041374352" evidence="2">
    <location>
        <begin position="23"/>
        <end position="179"/>
    </location>
</feature>
<dbReference type="Proteomes" id="UP001165678">
    <property type="component" value="Unassembled WGS sequence"/>
</dbReference>
<dbReference type="AlphaFoldDB" id="A0AA41ZDM5"/>
<evidence type="ECO:0000256" key="1">
    <source>
        <dbReference type="SAM" id="MobiDB-lite"/>
    </source>
</evidence>
<dbReference type="RefSeq" id="WP_265895666.1">
    <property type="nucleotide sequence ID" value="NZ_JAPIVE010000001.1"/>
</dbReference>
<feature type="compositionally biased region" description="Basic and acidic residues" evidence="1">
    <location>
        <begin position="103"/>
        <end position="119"/>
    </location>
</feature>
<sequence>MRHFLKVTVCVGLLANAGAAFASCSTTMDDIASKIHGNGVPYNQFSLNTVKMSDADSAEGKMVGSCSNRYFAIMYTQHAPRPSSNTDADNTPSARIKPAPKADGNDKAAAKGSQSEKKAAPSSADTGTAKRRHDTYRAAPQADDTAAQHKHGRQDPSVADMRKDDLFKSEADGTPWYLK</sequence>
<accession>A0AA41ZDM5</accession>
<dbReference type="EMBL" id="JAPIVE010000001">
    <property type="protein sequence ID" value="MCX2523397.1"/>
    <property type="molecule type" value="Genomic_DNA"/>
</dbReference>
<organism evidence="3 4">
    <name type="scientific">Larsenimonas rhizosphaerae</name>
    <dbReference type="NCBI Taxonomy" id="2944682"/>
    <lineage>
        <taxon>Bacteria</taxon>
        <taxon>Pseudomonadati</taxon>
        <taxon>Pseudomonadota</taxon>
        <taxon>Gammaproteobacteria</taxon>
        <taxon>Oceanospirillales</taxon>
        <taxon>Halomonadaceae</taxon>
        <taxon>Larsenimonas</taxon>
    </lineage>
</organism>
<feature type="signal peptide" evidence="2">
    <location>
        <begin position="1"/>
        <end position="22"/>
    </location>
</feature>
<keyword evidence="4" id="KW-1185">Reference proteome</keyword>
<dbReference type="Pfam" id="PF06649">
    <property type="entry name" value="DUF1161"/>
    <property type="match status" value="1"/>
</dbReference>
<dbReference type="PROSITE" id="PS51257">
    <property type="entry name" value="PROKAR_LIPOPROTEIN"/>
    <property type="match status" value="1"/>
</dbReference>
<name>A0AA41ZDM5_9GAMM</name>
<comment type="caution">
    <text evidence="3">The sequence shown here is derived from an EMBL/GenBank/DDBJ whole genome shotgun (WGS) entry which is preliminary data.</text>
</comment>
<proteinExistence type="predicted"/>
<feature type="compositionally biased region" description="Polar residues" evidence="1">
    <location>
        <begin position="82"/>
        <end position="93"/>
    </location>
</feature>
<feature type="compositionally biased region" description="Basic and acidic residues" evidence="1">
    <location>
        <begin position="160"/>
        <end position="171"/>
    </location>
</feature>
<keyword evidence="2" id="KW-0732">Signal</keyword>
<evidence type="ECO:0000256" key="2">
    <source>
        <dbReference type="SAM" id="SignalP"/>
    </source>
</evidence>
<evidence type="ECO:0000313" key="4">
    <source>
        <dbReference type="Proteomes" id="UP001165678"/>
    </source>
</evidence>
<reference evidence="3" key="1">
    <citation type="submission" date="2022-11" db="EMBL/GenBank/DDBJ databases">
        <title>Larsenimonas rhizosphaerae sp. nov., isolated from a tidal mudflat.</title>
        <authorList>
            <person name="Lee S.D."/>
            <person name="Kim I.S."/>
        </authorList>
    </citation>
    <scope>NUCLEOTIDE SEQUENCE</scope>
    <source>
        <strain evidence="3">GH2-1</strain>
    </source>
</reference>
<evidence type="ECO:0000313" key="3">
    <source>
        <dbReference type="EMBL" id="MCX2523397.1"/>
    </source>
</evidence>